<sequence>MEKPLLSSEEKEREEDKIQEEGEEDDVDKQEELERDDKEKIGSEEKLKEEKKKARARKKRKKVPKPAQAKDQEEDGVLNLNNEVVKMRKEVKRVRVLIIRKLIRQISASKKKKGSEAQVEKSQRKAARMLEEVHAMKVLRPDLVTKTALQKKLNFEQLCRDPKSTIVDRALARIATHPQFTKKIEDIKAAVEAFKVDRMKDLKQGGGVKVQIKAEKVKPPSPDKSNVKKTNNKDEGNVKVQLKGMSQNKEGDGISKDLSVAKPKTDTVLAAHSSTTADVQKKDIPESESVCPVSTQSSKGKDTVKDVPQMKGSGMKPKAAVLRKQEEEEESDFESLDEKESDFESLDEKESDLESSDEKEGDLESSDDKEKDLESSHEKKKALVSLDEKESDLESSDEKEKEYFDDSTEERFLKQSSQSEESEDDFFVGKVSKYKKKKKPKVVEREKRVETSDQATTSDRVQNELDELESRLKSKAKFQSVFFSSLTGSKKNAGESAGRGRGGDKFRGSNRDFSKQSRFQKEFTGAEGNSGTKNSRPEDRRSGSGERGFASGGRGRGRGRGDFTRQKAHMGRGAFSQPAPEQALHPSWEASKKRKEQQGQIVAFQGKKIRFDDD</sequence>
<feature type="compositionally biased region" description="Basic and acidic residues" evidence="5">
    <location>
        <begin position="1"/>
        <end position="20"/>
    </location>
</feature>
<gene>
    <name evidence="7" type="ORF">PLEPLA_LOCUS19102</name>
</gene>
<reference evidence="7" key="1">
    <citation type="submission" date="2020-03" db="EMBL/GenBank/DDBJ databases">
        <authorList>
            <person name="Weist P."/>
        </authorList>
    </citation>
    <scope>NUCLEOTIDE SEQUENCE</scope>
</reference>
<feature type="compositionally biased region" description="Basic and acidic residues" evidence="5">
    <location>
        <begin position="366"/>
        <end position="377"/>
    </location>
</feature>
<dbReference type="PANTHER" id="PTHR23325:SF1">
    <property type="entry name" value="SERUM RESPONSE FACTOR-BINDING PROTEIN 1"/>
    <property type="match status" value="1"/>
</dbReference>
<feature type="domain" description="Bud22" evidence="6">
    <location>
        <begin position="530"/>
        <end position="612"/>
    </location>
</feature>
<evidence type="ECO:0000313" key="7">
    <source>
        <dbReference type="EMBL" id="CAB1431103.1"/>
    </source>
</evidence>
<evidence type="ECO:0000313" key="8">
    <source>
        <dbReference type="Proteomes" id="UP001153269"/>
    </source>
</evidence>
<dbReference type="InterPro" id="IPR015158">
    <property type="entry name" value="Bud22_dom"/>
</dbReference>
<evidence type="ECO:0000256" key="5">
    <source>
        <dbReference type="SAM" id="MobiDB-lite"/>
    </source>
</evidence>
<feature type="region of interest" description="Disordered" evidence="5">
    <location>
        <begin position="1"/>
        <end position="75"/>
    </location>
</feature>
<dbReference type="AlphaFoldDB" id="A0A9N7YMK8"/>
<feature type="compositionally biased region" description="Basic and acidic residues" evidence="5">
    <location>
        <begin position="441"/>
        <end position="451"/>
    </location>
</feature>
<evidence type="ECO:0000256" key="3">
    <source>
        <dbReference type="ARBA" id="ARBA00025646"/>
    </source>
</evidence>
<feature type="compositionally biased region" description="Basic residues" evidence="5">
    <location>
        <begin position="53"/>
        <end position="64"/>
    </location>
</feature>
<evidence type="ECO:0000256" key="4">
    <source>
        <dbReference type="ARBA" id="ARBA00033254"/>
    </source>
</evidence>
<proteinExistence type="predicted"/>
<feature type="compositionally biased region" description="Basic and acidic residues" evidence="5">
    <location>
        <begin position="396"/>
        <end position="413"/>
    </location>
</feature>
<dbReference type="GO" id="GO:0030686">
    <property type="term" value="C:90S preribosome"/>
    <property type="evidence" value="ECO:0007669"/>
    <property type="project" value="TreeGrafter"/>
</dbReference>
<organism evidence="7 8">
    <name type="scientific">Pleuronectes platessa</name>
    <name type="common">European plaice</name>
    <dbReference type="NCBI Taxonomy" id="8262"/>
    <lineage>
        <taxon>Eukaryota</taxon>
        <taxon>Metazoa</taxon>
        <taxon>Chordata</taxon>
        <taxon>Craniata</taxon>
        <taxon>Vertebrata</taxon>
        <taxon>Euteleostomi</taxon>
        <taxon>Actinopterygii</taxon>
        <taxon>Neopterygii</taxon>
        <taxon>Teleostei</taxon>
        <taxon>Neoteleostei</taxon>
        <taxon>Acanthomorphata</taxon>
        <taxon>Carangaria</taxon>
        <taxon>Pleuronectiformes</taxon>
        <taxon>Pleuronectoidei</taxon>
        <taxon>Pleuronectidae</taxon>
        <taxon>Pleuronectes</taxon>
    </lineage>
</organism>
<evidence type="ECO:0000256" key="1">
    <source>
        <dbReference type="ARBA" id="ARBA00013459"/>
    </source>
</evidence>
<comment type="caution">
    <text evidence="7">The sequence shown here is derived from an EMBL/GenBank/DDBJ whole genome shotgun (WGS) entry which is preliminary data.</text>
</comment>
<dbReference type="EMBL" id="CADEAL010001305">
    <property type="protein sequence ID" value="CAB1431103.1"/>
    <property type="molecule type" value="Genomic_DNA"/>
</dbReference>
<evidence type="ECO:0000256" key="2">
    <source>
        <dbReference type="ARBA" id="ARBA00023054"/>
    </source>
</evidence>
<feature type="compositionally biased region" description="Basic and acidic residues" evidence="5">
    <location>
        <begin position="30"/>
        <end position="52"/>
    </location>
</feature>
<feature type="compositionally biased region" description="Basic and acidic residues" evidence="5">
    <location>
        <begin position="535"/>
        <end position="544"/>
    </location>
</feature>
<feature type="compositionally biased region" description="Basic and acidic residues" evidence="5">
    <location>
        <begin position="501"/>
        <end position="521"/>
    </location>
</feature>
<dbReference type="GO" id="GO:0030490">
    <property type="term" value="P:maturation of SSU-rRNA"/>
    <property type="evidence" value="ECO:0007669"/>
    <property type="project" value="TreeGrafter"/>
</dbReference>
<dbReference type="PANTHER" id="PTHR23325">
    <property type="entry name" value="SERUM RESPONSE FACTOR-BINDING"/>
    <property type="match status" value="1"/>
</dbReference>
<dbReference type="GO" id="GO:0005634">
    <property type="term" value="C:nucleus"/>
    <property type="evidence" value="ECO:0007669"/>
    <property type="project" value="TreeGrafter"/>
</dbReference>
<feature type="compositionally biased region" description="Acidic residues" evidence="5">
    <location>
        <begin position="327"/>
        <end position="365"/>
    </location>
</feature>
<protein>
    <recommendedName>
        <fullName evidence="1">Serum response factor-binding protein 1</fullName>
    </recommendedName>
    <alternativeName>
        <fullName evidence="4">SRF-dependent transcription regulation-associated protein</fullName>
    </alternativeName>
</protein>
<feature type="region of interest" description="Disordered" evidence="5">
    <location>
        <begin position="216"/>
        <end position="462"/>
    </location>
</feature>
<dbReference type="InterPro" id="IPR037393">
    <property type="entry name" value="Bud22/SRFB1"/>
</dbReference>
<evidence type="ECO:0000259" key="6">
    <source>
        <dbReference type="Pfam" id="PF09073"/>
    </source>
</evidence>
<dbReference type="Pfam" id="PF09073">
    <property type="entry name" value="BUD22"/>
    <property type="match status" value="1"/>
</dbReference>
<dbReference type="Proteomes" id="UP001153269">
    <property type="component" value="Unassembled WGS sequence"/>
</dbReference>
<name>A0A9N7YMK8_PLEPL</name>
<keyword evidence="8" id="KW-1185">Reference proteome</keyword>
<keyword evidence="2" id="KW-0175">Coiled coil</keyword>
<feature type="region of interest" description="Disordered" evidence="5">
    <location>
        <begin position="487"/>
        <end position="614"/>
    </location>
</feature>
<comment type="function">
    <text evidence="3">May be involved in regulating transcriptional activation of cardiac genes during the aging process. May play a role in biosynthesis and/or processing of SLC2A4 in adipose cells.</text>
</comment>
<accession>A0A9N7YMK8</accession>